<dbReference type="RefSeq" id="WP_159428904.1">
    <property type="nucleotide sequence ID" value="NZ_FOEN01000012.1"/>
</dbReference>
<dbReference type="EMBL" id="FOEN01000012">
    <property type="protein sequence ID" value="SEQ46413.1"/>
    <property type="molecule type" value="Genomic_DNA"/>
</dbReference>
<reference evidence="1 2" key="1">
    <citation type="submission" date="2016-10" db="EMBL/GenBank/DDBJ databases">
        <authorList>
            <person name="de Groot N.N."/>
        </authorList>
    </citation>
    <scope>NUCLEOTIDE SEQUENCE [LARGE SCALE GENOMIC DNA]</scope>
    <source>
        <strain evidence="1 2">DSM 15695</strain>
    </source>
</reference>
<evidence type="ECO:0000313" key="1">
    <source>
        <dbReference type="EMBL" id="SEQ46413.1"/>
    </source>
</evidence>
<name>A0A1H9G8Q0_9LACT</name>
<dbReference type="AlphaFoldDB" id="A0A1H9G8Q0"/>
<organism evidence="1 2">
    <name type="scientific">Ignavigranum ruoffiae</name>
    <dbReference type="NCBI Taxonomy" id="89093"/>
    <lineage>
        <taxon>Bacteria</taxon>
        <taxon>Bacillati</taxon>
        <taxon>Bacillota</taxon>
        <taxon>Bacilli</taxon>
        <taxon>Lactobacillales</taxon>
        <taxon>Aerococcaceae</taxon>
        <taxon>Ignavigranum</taxon>
    </lineage>
</organism>
<proteinExistence type="predicted"/>
<gene>
    <name evidence="1" type="ORF">SAMN04488558_1127</name>
</gene>
<sequence>MIIYENEFDGYSDFYKETPENNIYLIDELQDGQIVLGKFLFSFDMETILN</sequence>
<accession>A0A1H9G8Q0</accession>
<protein>
    <submittedName>
        <fullName evidence="1">Uncharacterized protein</fullName>
    </submittedName>
</protein>
<dbReference type="Proteomes" id="UP000198833">
    <property type="component" value="Unassembled WGS sequence"/>
</dbReference>
<keyword evidence="2" id="KW-1185">Reference proteome</keyword>
<evidence type="ECO:0000313" key="2">
    <source>
        <dbReference type="Proteomes" id="UP000198833"/>
    </source>
</evidence>